<dbReference type="InterPro" id="IPR050298">
    <property type="entry name" value="Gram-neg_bact_OMP"/>
</dbReference>
<dbReference type="Gene3D" id="2.40.160.10">
    <property type="entry name" value="Porin"/>
    <property type="match status" value="1"/>
</dbReference>
<dbReference type="InterPro" id="IPR033900">
    <property type="entry name" value="Gram_neg_porin_domain"/>
</dbReference>
<dbReference type="EMBL" id="CP064030">
    <property type="protein sequence ID" value="QRN54134.1"/>
    <property type="molecule type" value="Genomic_DNA"/>
</dbReference>
<evidence type="ECO:0000256" key="2">
    <source>
        <dbReference type="ARBA" id="ARBA00011233"/>
    </source>
</evidence>
<evidence type="ECO:0000256" key="9">
    <source>
        <dbReference type="ARBA" id="ARBA00023136"/>
    </source>
</evidence>
<keyword evidence="10" id="KW-0998">Cell outer membrane</keyword>
<dbReference type="PANTHER" id="PTHR34501">
    <property type="entry name" value="PROTEIN YDDL-RELATED"/>
    <property type="match status" value="1"/>
</dbReference>
<organism evidence="13 14">
    <name type="scientific">Dyella caseinilytica</name>
    <dbReference type="NCBI Taxonomy" id="1849581"/>
    <lineage>
        <taxon>Bacteria</taxon>
        <taxon>Pseudomonadati</taxon>
        <taxon>Pseudomonadota</taxon>
        <taxon>Gammaproteobacteria</taxon>
        <taxon>Lysobacterales</taxon>
        <taxon>Rhodanobacteraceae</taxon>
        <taxon>Dyella</taxon>
    </lineage>
</organism>
<feature type="domain" description="Porin" evidence="12">
    <location>
        <begin position="38"/>
        <end position="492"/>
    </location>
</feature>
<evidence type="ECO:0000256" key="5">
    <source>
        <dbReference type="ARBA" id="ARBA00022692"/>
    </source>
</evidence>
<feature type="signal peptide" evidence="11">
    <location>
        <begin position="1"/>
        <end position="23"/>
    </location>
</feature>
<dbReference type="Pfam" id="PF13609">
    <property type="entry name" value="Porin_4"/>
    <property type="match status" value="1"/>
</dbReference>
<dbReference type="SUPFAM" id="SSF56935">
    <property type="entry name" value="Porins"/>
    <property type="match status" value="1"/>
</dbReference>
<evidence type="ECO:0000256" key="4">
    <source>
        <dbReference type="ARBA" id="ARBA00022452"/>
    </source>
</evidence>
<evidence type="ECO:0000256" key="7">
    <source>
        <dbReference type="ARBA" id="ARBA00023065"/>
    </source>
</evidence>
<evidence type="ECO:0000313" key="13">
    <source>
        <dbReference type="EMBL" id="QRN54134.1"/>
    </source>
</evidence>
<reference evidence="13 14" key="1">
    <citation type="submission" date="2020-10" db="EMBL/GenBank/DDBJ databases">
        <title>Phylogeny of dyella-like bacteria.</title>
        <authorList>
            <person name="Fu J."/>
        </authorList>
    </citation>
    <scope>NUCLEOTIDE SEQUENCE [LARGE SCALE GENOMIC DNA]</scope>
    <source>
        <strain evidence="13 14">DHOB09</strain>
    </source>
</reference>
<proteinExistence type="predicted"/>
<dbReference type="CDD" id="cd00342">
    <property type="entry name" value="gram_neg_porins"/>
    <property type="match status" value="1"/>
</dbReference>
<evidence type="ECO:0000256" key="6">
    <source>
        <dbReference type="ARBA" id="ARBA00022729"/>
    </source>
</evidence>
<evidence type="ECO:0000256" key="8">
    <source>
        <dbReference type="ARBA" id="ARBA00023114"/>
    </source>
</evidence>
<comment type="subcellular location">
    <subcellularLocation>
        <location evidence="1">Cell outer membrane</location>
        <topology evidence="1">Multi-pass membrane protein</topology>
    </subcellularLocation>
</comment>
<protein>
    <submittedName>
        <fullName evidence="13">Porin</fullName>
    </submittedName>
</protein>
<evidence type="ECO:0000256" key="10">
    <source>
        <dbReference type="ARBA" id="ARBA00023237"/>
    </source>
</evidence>
<keyword evidence="7" id="KW-0406">Ion transport</keyword>
<feature type="chain" id="PRO_5045108403" evidence="11">
    <location>
        <begin position="24"/>
        <end position="523"/>
    </location>
</feature>
<comment type="subunit">
    <text evidence="2">Homotrimer.</text>
</comment>
<dbReference type="InterPro" id="IPR023614">
    <property type="entry name" value="Porin_dom_sf"/>
</dbReference>
<keyword evidence="6 11" id="KW-0732">Signal</keyword>
<keyword evidence="9" id="KW-0472">Membrane</keyword>
<dbReference type="PANTHER" id="PTHR34501:SF9">
    <property type="entry name" value="MAJOR OUTER MEMBRANE PROTEIN P.IA"/>
    <property type="match status" value="1"/>
</dbReference>
<keyword evidence="5" id="KW-0812">Transmembrane</keyword>
<gene>
    <name evidence="13" type="ORF">ISN74_01650</name>
</gene>
<evidence type="ECO:0000256" key="1">
    <source>
        <dbReference type="ARBA" id="ARBA00004571"/>
    </source>
</evidence>
<evidence type="ECO:0000259" key="12">
    <source>
        <dbReference type="Pfam" id="PF13609"/>
    </source>
</evidence>
<keyword evidence="14" id="KW-1185">Reference proteome</keyword>
<evidence type="ECO:0000256" key="11">
    <source>
        <dbReference type="SAM" id="SignalP"/>
    </source>
</evidence>
<evidence type="ECO:0000313" key="14">
    <source>
        <dbReference type="Proteomes" id="UP000663181"/>
    </source>
</evidence>
<dbReference type="RefSeq" id="WP_188796756.1">
    <property type="nucleotide sequence ID" value="NZ_BMIZ01000001.1"/>
</dbReference>
<keyword evidence="3" id="KW-0813">Transport</keyword>
<keyword evidence="8" id="KW-0626">Porin</keyword>
<sequence>MLKRWIVASMVVALMTTSITAQADGSSAADAPATEPAPAAAPTPAACTSTQEFFATDCPLTWHGITLYGAYDIGVGWVSHGLPENGFNYEGESLVNRNGNKSRFLVAPNNLSQTSLGIRAKEQVVDGWSVVFNASTGFNPQSFHLANLAATNTINAGRARDTYSFAGDGARAGQVFNDEIYGGISSVDFGTLTFGRQRALGTDAMLLYDPAGGAYSFSFIGYNGLMAGGGDTQDTRWDNALKYRLTYGPIHFGAMYKFTDGQGGCYSAASTWTAATCTPENPHNTAYGFDVGGTYDKFSGDIVYQHVDQAISVLNPLLGPDSPTQPYQSTLNSINTNPITGANLIGMANTEYGIVTNNSAIMGAAKYILDPFKFFVGYEHIRQMNPTNPLGVGATAQGDYVLSGVEDNNLDSPKVVQVWWTGVKYAFDSQTDITLSYYHELQNNFRIPSTCSPTAGYRSSCGGTLNEVSLYVDHHFTKRFDAYAGVAYSDVTGGLAIAIPHGPGVPYYHDNNLAPTIGARFVF</sequence>
<dbReference type="Proteomes" id="UP000663181">
    <property type="component" value="Chromosome"/>
</dbReference>
<evidence type="ECO:0000256" key="3">
    <source>
        <dbReference type="ARBA" id="ARBA00022448"/>
    </source>
</evidence>
<name>A0ABX7GV07_9GAMM</name>
<accession>A0ABX7GV07</accession>
<keyword evidence="4" id="KW-1134">Transmembrane beta strand</keyword>